<dbReference type="AlphaFoldDB" id="A0A4Y3TM66"/>
<dbReference type="InterPro" id="IPR007497">
    <property type="entry name" value="SIMPL/DUF541"/>
</dbReference>
<dbReference type="Proteomes" id="UP000317617">
    <property type="component" value="Unassembled WGS sequence"/>
</dbReference>
<feature type="chain" id="PRO_5021492328" description="SIMPL domain-containing protein" evidence="3">
    <location>
        <begin position="26"/>
        <end position="237"/>
    </location>
</feature>
<accession>A0A4Y3TM66</accession>
<feature type="coiled-coil region" evidence="1">
    <location>
        <begin position="149"/>
        <end position="176"/>
    </location>
</feature>
<dbReference type="PANTHER" id="PTHR34387">
    <property type="entry name" value="SLR1258 PROTEIN"/>
    <property type="match status" value="1"/>
</dbReference>
<evidence type="ECO:0000313" key="5">
    <source>
        <dbReference type="Proteomes" id="UP000317617"/>
    </source>
</evidence>
<organism evidence="4 5">
    <name type="scientific">Acetobacter orleanensis</name>
    <dbReference type="NCBI Taxonomy" id="104099"/>
    <lineage>
        <taxon>Bacteria</taxon>
        <taxon>Pseudomonadati</taxon>
        <taxon>Pseudomonadota</taxon>
        <taxon>Alphaproteobacteria</taxon>
        <taxon>Acetobacterales</taxon>
        <taxon>Acetobacteraceae</taxon>
        <taxon>Acetobacter</taxon>
    </lineage>
</organism>
<dbReference type="STRING" id="104099.AD949_10925"/>
<dbReference type="PANTHER" id="PTHR34387:SF2">
    <property type="entry name" value="SLR1258 PROTEIN"/>
    <property type="match status" value="1"/>
</dbReference>
<evidence type="ECO:0000256" key="1">
    <source>
        <dbReference type="SAM" id="Coils"/>
    </source>
</evidence>
<evidence type="ECO:0008006" key="6">
    <source>
        <dbReference type="Google" id="ProtNLM"/>
    </source>
</evidence>
<dbReference type="OrthoDB" id="7225427at2"/>
<dbReference type="Gene3D" id="3.30.110.170">
    <property type="entry name" value="Protein of unknown function (DUF541), domain 1"/>
    <property type="match status" value="1"/>
</dbReference>
<keyword evidence="5" id="KW-1185">Reference proteome</keyword>
<proteinExistence type="predicted"/>
<dbReference type="Gene3D" id="3.30.70.2970">
    <property type="entry name" value="Protein of unknown function (DUF541), domain 2"/>
    <property type="match status" value="1"/>
</dbReference>
<gene>
    <name evidence="4" type="ORF">AOR01nite_13310</name>
</gene>
<feature type="signal peptide" evidence="3">
    <location>
        <begin position="1"/>
        <end position="25"/>
    </location>
</feature>
<dbReference type="RefSeq" id="WP_052944538.1">
    <property type="nucleotide sequence ID" value="NZ_BJMU01000005.1"/>
</dbReference>
<evidence type="ECO:0000256" key="3">
    <source>
        <dbReference type="SAM" id="SignalP"/>
    </source>
</evidence>
<evidence type="ECO:0000313" key="4">
    <source>
        <dbReference type="EMBL" id="GEB82854.1"/>
    </source>
</evidence>
<dbReference type="Pfam" id="PF04402">
    <property type="entry name" value="SIMPL"/>
    <property type="match status" value="1"/>
</dbReference>
<keyword evidence="1" id="KW-0175">Coiled coil</keyword>
<dbReference type="EMBL" id="BJMU01000005">
    <property type="protein sequence ID" value="GEB82854.1"/>
    <property type="molecule type" value="Genomic_DNA"/>
</dbReference>
<evidence type="ECO:0000256" key="2">
    <source>
        <dbReference type="SAM" id="MobiDB-lite"/>
    </source>
</evidence>
<reference evidence="4 5" key="1">
    <citation type="submission" date="2019-06" db="EMBL/GenBank/DDBJ databases">
        <title>Whole genome shotgun sequence of Acetobacter orleanensis NBRC 13752.</title>
        <authorList>
            <person name="Hosoyama A."/>
            <person name="Uohara A."/>
            <person name="Ohji S."/>
            <person name="Ichikawa N."/>
        </authorList>
    </citation>
    <scope>NUCLEOTIDE SEQUENCE [LARGE SCALE GENOMIC DNA]</scope>
    <source>
        <strain evidence="4 5">NBRC 13752</strain>
    </source>
</reference>
<feature type="region of interest" description="Disordered" evidence="2">
    <location>
        <begin position="26"/>
        <end position="45"/>
    </location>
</feature>
<keyword evidence="3" id="KW-0732">Signal</keyword>
<dbReference type="InterPro" id="IPR052022">
    <property type="entry name" value="26kDa_periplasmic_antigen"/>
</dbReference>
<protein>
    <recommendedName>
        <fullName evidence="6">SIMPL domain-containing protein</fullName>
    </recommendedName>
</protein>
<comment type="caution">
    <text evidence="4">The sequence shown here is derived from an EMBL/GenBank/DDBJ whole genome shotgun (WGS) entry which is preliminary data.</text>
</comment>
<sequence>MRLSPRLTVLSTLALALAATAPALAESRPEDSYTRLELNGSGSVEAPPDQLIARFRAESREKTAATAQQAVNTLVHKAVEQSAKAAGVKAAVLQYSVSENQPDKGPSSWTASQALTFTAPNGTNLLPLTGQLQGEGLMLDDLSWSLSPENEKKLMLDAEQKAVEDLKKQAETLAATLGMHVVRFANVSLSHGGFPRPVMMMAMPARAAMADSAPPPSSTAETQTVRASANATVLLAP</sequence>
<name>A0A4Y3TM66_9PROT</name>
<dbReference type="GO" id="GO:0006974">
    <property type="term" value="P:DNA damage response"/>
    <property type="evidence" value="ECO:0007669"/>
    <property type="project" value="TreeGrafter"/>
</dbReference>